<keyword evidence="1" id="KW-0808">Transferase</keyword>
<dbReference type="PANTHER" id="PTHR10545">
    <property type="entry name" value="DIAMINE N-ACETYLTRANSFERASE"/>
    <property type="match status" value="1"/>
</dbReference>
<dbReference type="InterPro" id="IPR051016">
    <property type="entry name" value="Diverse_Substrate_AcTransf"/>
</dbReference>
<name>A0ABN6DK78_ERWRD</name>
<reference evidence="4 5" key="1">
    <citation type="submission" date="2021-01" db="EMBL/GenBank/DDBJ databases">
        <title>Complete genome sequence of Erwinia rhapontici MAFF 311153.</title>
        <authorList>
            <person name="Morohoshi T."/>
            <person name="Someya N."/>
        </authorList>
    </citation>
    <scope>NUCLEOTIDE SEQUENCE [LARGE SCALE GENOMIC DNA]</scope>
    <source>
        <strain evidence="4 5">MAFF 311153</strain>
    </source>
</reference>
<dbReference type="PROSITE" id="PS51186">
    <property type="entry name" value="GNAT"/>
    <property type="match status" value="1"/>
</dbReference>
<evidence type="ECO:0000313" key="5">
    <source>
        <dbReference type="Proteomes" id="UP000677515"/>
    </source>
</evidence>
<dbReference type="PANTHER" id="PTHR10545:SF29">
    <property type="entry name" value="GH14572P-RELATED"/>
    <property type="match status" value="1"/>
</dbReference>
<organism evidence="4 5">
    <name type="scientific">Erwinia rhapontici</name>
    <name type="common">Pectobacterium rhapontici</name>
    <dbReference type="NCBI Taxonomy" id="55212"/>
    <lineage>
        <taxon>Bacteria</taxon>
        <taxon>Pseudomonadati</taxon>
        <taxon>Pseudomonadota</taxon>
        <taxon>Gammaproteobacteria</taxon>
        <taxon>Enterobacterales</taxon>
        <taxon>Erwiniaceae</taxon>
        <taxon>Erwinia</taxon>
    </lineage>
</organism>
<proteinExistence type="predicted"/>
<evidence type="ECO:0000259" key="3">
    <source>
        <dbReference type="PROSITE" id="PS51186"/>
    </source>
</evidence>
<sequence length="172" mass="19287">MLATINCLLQGMIMNTVIRRAERQDAKLILAMIAELAEYEKALHEVVASQQDIETSLFADDSTSEALICEVDGVAAGYAVFFTSYSTWLGKNGIYLEDLYVSPRFRGQKAGKTLLRYIAQLAVARGCGRLEWSVLDWNQPAIDFYKSIGAAPQDEWVRYRMEGQVLTDFAES</sequence>
<feature type="domain" description="N-acetyltransferase" evidence="3">
    <location>
        <begin position="16"/>
        <end position="171"/>
    </location>
</feature>
<accession>A0ABN6DK78</accession>
<evidence type="ECO:0000313" key="4">
    <source>
        <dbReference type="EMBL" id="BCQ35149.1"/>
    </source>
</evidence>
<protein>
    <submittedName>
        <fullName evidence="4">N-acetyltransferase</fullName>
    </submittedName>
</protein>
<evidence type="ECO:0000256" key="2">
    <source>
        <dbReference type="ARBA" id="ARBA00023315"/>
    </source>
</evidence>
<dbReference type="InterPro" id="IPR000182">
    <property type="entry name" value="GNAT_dom"/>
</dbReference>
<dbReference type="Pfam" id="PF00583">
    <property type="entry name" value="Acetyltransf_1"/>
    <property type="match status" value="1"/>
</dbReference>
<dbReference type="CDD" id="cd04301">
    <property type="entry name" value="NAT_SF"/>
    <property type="match status" value="1"/>
</dbReference>
<keyword evidence="5" id="KW-1185">Reference proteome</keyword>
<gene>
    <name evidence="4" type="ORF">ERHA53_24920</name>
</gene>
<evidence type="ECO:0000256" key="1">
    <source>
        <dbReference type="ARBA" id="ARBA00022679"/>
    </source>
</evidence>
<dbReference type="InterPro" id="IPR016181">
    <property type="entry name" value="Acyl_CoA_acyltransferase"/>
</dbReference>
<keyword evidence="2" id="KW-0012">Acyltransferase</keyword>
<dbReference type="EMBL" id="AP024329">
    <property type="protein sequence ID" value="BCQ35149.1"/>
    <property type="molecule type" value="Genomic_DNA"/>
</dbReference>
<dbReference type="SUPFAM" id="SSF55729">
    <property type="entry name" value="Acyl-CoA N-acyltransferases (Nat)"/>
    <property type="match status" value="1"/>
</dbReference>
<dbReference type="Proteomes" id="UP000677515">
    <property type="component" value="Chromosome"/>
</dbReference>
<dbReference type="Gene3D" id="3.40.630.30">
    <property type="match status" value="1"/>
</dbReference>